<keyword evidence="5 8" id="KW-0812">Transmembrane</keyword>
<comment type="similarity">
    <text evidence="2">Belongs to the autoinducer-2 exporter (AI-2E) (TC 2.A.86) family.</text>
</comment>
<evidence type="ECO:0000256" key="3">
    <source>
        <dbReference type="ARBA" id="ARBA00022448"/>
    </source>
</evidence>
<dbReference type="InterPro" id="IPR002549">
    <property type="entry name" value="AI-2E-like"/>
</dbReference>
<evidence type="ECO:0000313" key="9">
    <source>
        <dbReference type="EMBL" id="QNO16080.1"/>
    </source>
</evidence>
<feature type="transmembrane region" description="Helical" evidence="8">
    <location>
        <begin position="12"/>
        <end position="29"/>
    </location>
</feature>
<organism evidence="9 10">
    <name type="scientific">Alkalicella caledoniensis</name>
    <dbReference type="NCBI Taxonomy" id="2731377"/>
    <lineage>
        <taxon>Bacteria</taxon>
        <taxon>Bacillati</taxon>
        <taxon>Bacillota</taxon>
        <taxon>Clostridia</taxon>
        <taxon>Eubacteriales</taxon>
        <taxon>Proteinivoracaceae</taxon>
        <taxon>Alkalicella</taxon>
    </lineage>
</organism>
<keyword evidence="3" id="KW-0813">Transport</keyword>
<dbReference type="PANTHER" id="PTHR21716">
    <property type="entry name" value="TRANSMEMBRANE PROTEIN"/>
    <property type="match status" value="1"/>
</dbReference>
<dbReference type="Pfam" id="PF01594">
    <property type="entry name" value="AI-2E_transport"/>
    <property type="match status" value="1"/>
</dbReference>
<evidence type="ECO:0000313" key="10">
    <source>
        <dbReference type="Proteomes" id="UP000516160"/>
    </source>
</evidence>
<feature type="transmembrane region" description="Helical" evidence="8">
    <location>
        <begin position="308"/>
        <end position="341"/>
    </location>
</feature>
<protein>
    <submittedName>
        <fullName evidence="9">AI-2E family transporter</fullName>
    </submittedName>
</protein>
<accession>A0A7G9WBL8</accession>
<evidence type="ECO:0000256" key="1">
    <source>
        <dbReference type="ARBA" id="ARBA00004651"/>
    </source>
</evidence>
<feature type="transmembrane region" description="Helical" evidence="8">
    <location>
        <begin position="35"/>
        <end position="56"/>
    </location>
</feature>
<dbReference type="Proteomes" id="UP000516160">
    <property type="component" value="Chromosome"/>
</dbReference>
<keyword evidence="6 8" id="KW-1133">Transmembrane helix</keyword>
<comment type="subcellular location">
    <subcellularLocation>
        <location evidence="1">Cell membrane</location>
        <topology evidence="1">Multi-pass membrane protein</topology>
    </subcellularLocation>
</comment>
<dbReference type="AlphaFoldDB" id="A0A7G9WBL8"/>
<sequence length="356" mass="40314">MTLREFFSNKYVVLITKLVIIALLLTVVYTYRLQIISLIIPLFVALVIAYLLNPIVVFLQNRKVPRGVAVLIIYLLLFVMLFALINRFIPVVAGEIARLQSFVPEYTRYTTDFILDINDQINRLELPEAIQQSIQDTTQNIELRLTGFLESLPGIVTNIALGAFQVFLVLVYTFYLLRDYYSVQEFLFKLISPKRKQTVIKVLREIDESMGNYIRGQFINCLFIGVTCYIGLRILNVDFALILGIIAGITNIIPYFGPWIGAVPAIIVAAFTDPMLALKVIIWYVIVQQIESNVVAPQVLGKKMGMHPLLVIFSLIAGGKFMGILGMIIGVPVVAIIRILLKNFFARYLPDGIFRK</sequence>
<evidence type="ECO:0000256" key="7">
    <source>
        <dbReference type="ARBA" id="ARBA00023136"/>
    </source>
</evidence>
<reference evidence="9 10" key="1">
    <citation type="submission" date="2020-07" db="EMBL/GenBank/DDBJ databases">
        <title>Alkalicella. sp. LB2 genome.</title>
        <authorList>
            <person name="Postec A."/>
            <person name="Quemeneur M."/>
        </authorList>
    </citation>
    <scope>NUCLEOTIDE SEQUENCE [LARGE SCALE GENOMIC DNA]</scope>
    <source>
        <strain evidence="9 10">LB2</strain>
    </source>
</reference>
<proteinExistence type="inferred from homology"/>
<keyword evidence="7 8" id="KW-0472">Membrane</keyword>
<dbReference type="RefSeq" id="WP_213166476.1">
    <property type="nucleotide sequence ID" value="NZ_CP058559.1"/>
</dbReference>
<keyword evidence="10" id="KW-1185">Reference proteome</keyword>
<name>A0A7G9WBL8_ALKCA</name>
<gene>
    <name evidence="9" type="ORF">HYG86_15545</name>
</gene>
<dbReference type="GO" id="GO:0055085">
    <property type="term" value="P:transmembrane transport"/>
    <property type="evidence" value="ECO:0007669"/>
    <property type="project" value="TreeGrafter"/>
</dbReference>
<evidence type="ECO:0000256" key="2">
    <source>
        <dbReference type="ARBA" id="ARBA00009773"/>
    </source>
</evidence>
<dbReference type="EMBL" id="CP058559">
    <property type="protein sequence ID" value="QNO16080.1"/>
    <property type="molecule type" value="Genomic_DNA"/>
</dbReference>
<evidence type="ECO:0000256" key="8">
    <source>
        <dbReference type="SAM" id="Phobius"/>
    </source>
</evidence>
<feature type="transmembrane region" description="Helical" evidence="8">
    <location>
        <begin position="239"/>
        <end position="257"/>
    </location>
</feature>
<feature type="transmembrane region" description="Helical" evidence="8">
    <location>
        <begin position="263"/>
        <end position="287"/>
    </location>
</feature>
<feature type="transmembrane region" description="Helical" evidence="8">
    <location>
        <begin position="68"/>
        <end position="89"/>
    </location>
</feature>
<feature type="transmembrane region" description="Helical" evidence="8">
    <location>
        <begin position="155"/>
        <end position="177"/>
    </location>
</feature>
<evidence type="ECO:0000256" key="5">
    <source>
        <dbReference type="ARBA" id="ARBA00022692"/>
    </source>
</evidence>
<dbReference type="GO" id="GO:0005886">
    <property type="term" value="C:plasma membrane"/>
    <property type="evidence" value="ECO:0007669"/>
    <property type="project" value="UniProtKB-SubCell"/>
</dbReference>
<evidence type="ECO:0000256" key="6">
    <source>
        <dbReference type="ARBA" id="ARBA00022989"/>
    </source>
</evidence>
<keyword evidence="4" id="KW-1003">Cell membrane</keyword>
<dbReference type="KEGG" id="acae:HYG86_15545"/>
<evidence type="ECO:0000256" key="4">
    <source>
        <dbReference type="ARBA" id="ARBA00022475"/>
    </source>
</evidence>
<dbReference type="PANTHER" id="PTHR21716:SF53">
    <property type="entry name" value="PERMEASE PERM-RELATED"/>
    <property type="match status" value="1"/>
</dbReference>